<dbReference type="EMBL" id="JAPFFI010000021">
    <property type="protein sequence ID" value="KAJ6332826.1"/>
    <property type="molecule type" value="Genomic_DNA"/>
</dbReference>
<evidence type="ECO:0008006" key="4">
    <source>
        <dbReference type="Google" id="ProtNLM"/>
    </source>
</evidence>
<feature type="non-terminal residue" evidence="2">
    <location>
        <position position="70"/>
    </location>
</feature>
<comment type="caution">
    <text evidence="2">The sequence shown here is derived from an EMBL/GenBank/DDBJ whole genome shotgun (WGS) entry which is preliminary data.</text>
</comment>
<keyword evidence="3" id="KW-1185">Reference proteome</keyword>
<dbReference type="Proteomes" id="UP001141253">
    <property type="component" value="Chromosome 11"/>
</dbReference>
<proteinExistence type="predicted"/>
<reference evidence="2" key="2">
    <citation type="journal article" date="2023" name="Int. J. Mol. Sci.">
        <title>De Novo Assembly and Annotation of 11 Diverse Shrub Willow (Salix) Genomes Reveals Novel Gene Organization in Sex-Linked Regions.</title>
        <authorList>
            <person name="Hyden B."/>
            <person name="Feng K."/>
            <person name="Yates T.B."/>
            <person name="Jawdy S."/>
            <person name="Cereghino C."/>
            <person name="Smart L.B."/>
            <person name="Muchero W."/>
        </authorList>
    </citation>
    <scope>NUCLEOTIDE SEQUENCE</scope>
    <source>
        <tissue evidence="2">Shoot tip</tissue>
    </source>
</reference>
<keyword evidence="1" id="KW-0472">Membrane</keyword>
<feature type="transmembrane region" description="Helical" evidence="1">
    <location>
        <begin position="37"/>
        <end position="61"/>
    </location>
</feature>
<reference evidence="2" key="1">
    <citation type="submission" date="2022-10" db="EMBL/GenBank/DDBJ databases">
        <authorList>
            <person name="Hyden B.L."/>
            <person name="Feng K."/>
            <person name="Yates T."/>
            <person name="Jawdy S."/>
            <person name="Smart L.B."/>
            <person name="Muchero W."/>
        </authorList>
    </citation>
    <scope>NUCLEOTIDE SEQUENCE</scope>
    <source>
        <tissue evidence="2">Shoot tip</tissue>
    </source>
</reference>
<evidence type="ECO:0000313" key="3">
    <source>
        <dbReference type="Proteomes" id="UP001141253"/>
    </source>
</evidence>
<evidence type="ECO:0000313" key="2">
    <source>
        <dbReference type="EMBL" id="KAJ6332826.1"/>
    </source>
</evidence>
<name>A0ABQ9AD62_9ROSI</name>
<protein>
    <recommendedName>
        <fullName evidence="4">Transmembrane protein</fullName>
    </recommendedName>
</protein>
<organism evidence="2 3">
    <name type="scientific">Salix suchowensis</name>
    <dbReference type="NCBI Taxonomy" id="1278906"/>
    <lineage>
        <taxon>Eukaryota</taxon>
        <taxon>Viridiplantae</taxon>
        <taxon>Streptophyta</taxon>
        <taxon>Embryophyta</taxon>
        <taxon>Tracheophyta</taxon>
        <taxon>Spermatophyta</taxon>
        <taxon>Magnoliopsida</taxon>
        <taxon>eudicotyledons</taxon>
        <taxon>Gunneridae</taxon>
        <taxon>Pentapetalae</taxon>
        <taxon>rosids</taxon>
        <taxon>fabids</taxon>
        <taxon>Malpighiales</taxon>
        <taxon>Salicaceae</taxon>
        <taxon>Saliceae</taxon>
        <taxon>Salix</taxon>
    </lineage>
</organism>
<accession>A0ABQ9AD62</accession>
<keyword evidence="1" id="KW-1133">Transmembrane helix</keyword>
<gene>
    <name evidence="2" type="ORF">OIU77_008806</name>
</gene>
<evidence type="ECO:0000256" key="1">
    <source>
        <dbReference type="SAM" id="Phobius"/>
    </source>
</evidence>
<keyword evidence="1" id="KW-0812">Transmembrane</keyword>
<sequence>MQLHISPSLRHVTVLPGNGVREFIKVKVRARRVSYRILFYSLLFFTFLLRFVFLLSTVGTIDAETKCSTL</sequence>